<evidence type="ECO:0000313" key="3">
    <source>
        <dbReference type="WBParaSite" id="EgrG_000974800"/>
    </source>
</evidence>
<accession>A0A068WBE3</accession>
<organism evidence="1">
    <name type="scientific">Echinococcus granulosus</name>
    <name type="common">Hydatid tapeworm</name>
    <dbReference type="NCBI Taxonomy" id="6210"/>
    <lineage>
        <taxon>Eukaryota</taxon>
        <taxon>Metazoa</taxon>
        <taxon>Spiralia</taxon>
        <taxon>Lophotrochozoa</taxon>
        <taxon>Platyhelminthes</taxon>
        <taxon>Cestoda</taxon>
        <taxon>Eucestoda</taxon>
        <taxon>Cyclophyllidea</taxon>
        <taxon>Taeniidae</taxon>
        <taxon>Echinococcus</taxon>
        <taxon>Echinococcus granulosus group</taxon>
    </lineage>
</organism>
<reference evidence="1" key="2">
    <citation type="submission" date="2014-06" db="EMBL/GenBank/DDBJ databases">
        <authorList>
            <person name="Aslett M."/>
        </authorList>
    </citation>
    <scope>NUCLEOTIDE SEQUENCE</scope>
</reference>
<reference evidence="1 2" key="1">
    <citation type="journal article" date="2013" name="Nature">
        <title>The genomes of four tapeworm species reveal adaptations to parasitism.</title>
        <authorList>
            <person name="Tsai I.J."/>
            <person name="Zarowiecki M."/>
            <person name="Holroyd N."/>
            <person name="Garciarrubio A."/>
            <person name="Sanchez-Flores A."/>
            <person name="Brooks K.L."/>
            <person name="Tracey A."/>
            <person name="Bobes R.J."/>
            <person name="Fragoso G."/>
            <person name="Sciutto E."/>
            <person name="Aslett M."/>
            <person name="Beasley H."/>
            <person name="Bennett H.M."/>
            <person name="Cai J."/>
            <person name="Camicia F."/>
            <person name="Clark R."/>
            <person name="Cucher M."/>
            <person name="De Silva N."/>
            <person name="Day T.A."/>
            <person name="Deplazes P."/>
            <person name="Estrada K."/>
            <person name="Fernandez C."/>
            <person name="Holland P.W."/>
            <person name="Hou J."/>
            <person name="Hu S."/>
            <person name="Huckvale T."/>
            <person name="Hung S.S."/>
            <person name="Kamenetzky L."/>
            <person name="Keane J.A."/>
            <person name="Kiss F."/>
            <person name="Koziol U."/>
            <person name="Lambert O."/>
            <person name="Liu K."/>
            <person name="Luo X."/>
            <person name="Luo Y."/>
            <person name="Macchiaroli N."/>
            <person name="Nichol S."/>
            <person name="Paps J."/>
            <person name="Parkinson J."/>
            <person name="Pouchkina-Stantcheva N."/>
            <person name="Riddiford N."/>
            <person name="Rosenzvit M."/>
            <person name="Salinas G."/>
            <person name="Wasmuth J.D."/>
            <person name="Zamanian M."/>
            <person name="Zheng Y."/>
            <person name="Cai X."/>
            <person name="Soberon X."/>
            <person name="Olson P.D."/>
            <person name="Laclette J.P."/>
            <person name="Brehm K."/>
            <person name="Berriman M."/>
            <person name="Garciarrubio A."/>
            <person name="Bobes R.J."/>
            <person name="Fragoso G."/>
            <person name="Sanchez-Flores A."/>
            <person name="Estrada K."/>
            <person name="Cevallos M.A."/>
            <person name="Morett E."/>
            <person name="Gonzalez V."/>
            <person name="Portillo T."/>
            <person name="Ochoa-Leyva A."/>
            <person name="Jose M.V."/>
            <person name="Sciutto E."/>
            <person name="Landa A."/>
            <person name="Jimenez L."/>
            <person name="Valdes V."/>
            <person name="Carrero J.C."/>
            <person name="Larralde C."/>
            <person name="Morales-Montor J."/>
            <person name="Limon-Lason J."/>
            <person name="Soberon X."/>
            <person name="Laclette J.P."/>
        </authorList>
    </citation>
    <scope>NUCLEOTIDE SEQUENCE [LARGE SCALE GENOMIC DNA]</scope>
</reference>
<sequence>MALPDVAFRRATYFTSDHQNPPYEAQFDNTTSQIDTRKEESLKVRAEIPTSVTPTEQLGGPVTSTMLKQLFNGCSFI</sequence>
<evidence type="ECO:0000313" key="2">
    <source>
        <dbReference type="Proteomes" id="UP000492820"/>
    </source>
</evidence>
<proteinExistence type="predicted"/>
<name>A0A068WBE3_ECHGR</name>
<reference evidence="3" key="3">
    <citation type="submission" date="2020-10" db="UniProtKB">
        <authorList>
            <consortium name="WormBaseParasite"/>
        </authorList>
    </citation>
    <scope>IDENTIFICATION</scope>
</reference>
<dbReference type="EMBL" id="LK028577">
    <property type="protein sequence ID" value="CDS17025.1"/>
    <property type="molecule type" value="Genomic_DNA"/>
</dbReference>
<dbReference type="WBParaSite" id="EgrG_000974800">
    <property type="protein sequence ID" value="EgrG_000974800"/>
    <property type="gene ID" value="EgrG_000974800"/>
</dbReference>
<gene>
    <name evidence="1" type="ORF">EgrG_000974800</name>
</gene>
<dbReference type="Proteomes" id="UP000492820">
    <property type="component" value="Unassembled WGS sequence"/>
</dbReference>
<protein>
    <submittedName>
        <fullName evidence="1 3">Uncharacterized protein</fullName>
    </submittedName>
</protein>
<evidence type="ECO:0000313" key="1">
    <source>
        <dbReference type="EMBL" id="CDS17025.1"/>
    </source>
</evidence>
<dbReference type="AlphaFoldDB" id="A0A068WBE3"/>